<organism evidence="1 2">
    <name type="scientific">Stigmatella aurantiaca (strain DW4/3-1)</name>
    <dbReference type="NCBI Taxonomy" id="378806"/>
    <lineage>
        <taxon>Bacteria</taxon>
        <taxon>Pseudomonadati</taxon>
        <taxon>Myxococcota</taxon>
        <taxon>Myxococcia</taxon>
        <taxon>Myxococcales</taxon>
        <taxon>Cystobacterineae</taxon>
        <taxon>Archangiaceae</taxon>
        <taxon>Stigmatella</taxon>
    </lineage>
</organism>
<dbReference type="AlphaFoldDB" id="E3FFM4"/>
<dbReference type="EMBL" id="CP002271">
    <property type="protein sequence ID" value="ADO73947.1"/>
    <property type="molecule type" value="Genomic_DNA"/>
</dbReference>
<name>E3FFM4_STIAD</name>
<evidence type="ECO:0000313" key="1">
    <source>
        <dbReference type="EMBL" id="ADO73947.1"/>
    </source>
</evidence>
<evidence type="ECO:0000313" key="2">
    <source>
        <dbReference type="Proteomes" id="UP000001351"/>
    </source>
</evidence>
<keyword evidence="2" id="KW-1185">Reference proteome</keyword>
<dbReference type="OrthoDB" id="5526463at2"/>
<dbReference type="STRING" id="378806.STAUR_6190"/>
<protein>
    <recommendedName>
        <fullName evidence="3">MoaD/ThiS family protein</fullName>
    </recommendedName>
</protein>
<dbReference type="KEGG" id="sur:STAUR_6190"/>
<dbReference type="RefSeq" id="WP_013377173.1">
    <property type="nucleotide sequence ID" value="NC_014623.1"/>
</dbReference>
<dbReference type="Proteomes" id="UP000001351">
    <property type="component" value="Chromosome"/>
</dbReference>
<reference evidence="1 2" key="1">
    <citation type="journal article" date="2011" name="Mol. Biol. Evol.">
        <title>Comparative genomic analysis of fruiting body formation in Myxococcales.</title>
        <authorList>
            <person name="Huntley S."/>
            <person name="Hamann N."/>
            <person name="Wegener-Feldbrugge S."/>
            <person name="Treuner-Lange A."/>
            <person name="Kube M."/>
            <person name="Reinhardt R."/>
            <person name="Klages S."/>
            <person name="Muller R."/>
            <person name="Ronning C.M."/>
            <person name="Nierman W.C."/>
            <person name="Sogaard-Andersen L."/>
        </authorList>
    </citation>
    <scope>NUCLEOTIDE SEQUENCE [LARGE SCALE GENOMIC DNA]</scope>
    <source>
        <strain evidence="1 2">DW4/3-1</strain>
    </source>
</reference>
<evidence type="ECO:0008006" key="3">
    <source>
        <dbReference type="Google" id="ProtNLM"/>
    </source>
</evidence>
<sequence>MARTLDITVVLSPVLRNVFDGRLTVSLSLPATARVGDVVESLLNLYPRSKALLAGDRENPSGRFLHFALAPGGEGLAAGQKVFLFAPSRRPGGNLAGLEG</sequence>
<dbReference type="HOGENOM" id="CLU_2304316_0_0_7"/>
<accession>E3FFM4</accession>
<proteinExistence type="predicted"/>
<gene>
    <name evidence="1" type="ordered locus">STAUR_6190</name>
</gene>